<evidence type="ECO:0000256" key="2">
    <source>
        <dbReference type="ARBA" id="ARBA00022737"/>
    </source>
</evidence>
<dbReference type="InParanoid" id="A0A1S4EWU9"/>
<dbReference type="OrthoDB" id="7728072at2759"/>
<sequence>MFVGARFLKNFVLVLFLGYSFALELQSAETTSPLHITTFVTPGKRLKLHVGNVDYPTIRWKFNGTFVSKKCEVQSSPKSSTLICTDMDCSNEGFYECQGITQEGHSEALLAVYVKMVECEKSAKQEAEPAERVMRIREQCFCSGITDKCEMADNLFRRKIVTSLLDSNVVPSKWSNDKKSLKYYSLPVQMKGNLLMSYGGFLDIPATDHEGVDNPDVVLQGSEQTLVYYHNRDSEISGELNRKRIPMTEQEWRHLDGSHVSRNTFMTVLSRVKEFYVKSNATGGLESLDIVLDSADYKDHGLGKVTTVEKCACHVGYDGLSCEKCSKKFIRRHAIGLQGVCVSFKETWDKYKRIIAMQKNNDLYNNRLRV</sequence>
<protein>
    <submittedName>
        <fullName evidence="5">Laminin IV type A domain-containing protein</fullName>
    </submittedName>
</protein>
<dbReference type="Proteomes" id="UP000008820">
    <property type="component" value="Chromosome 3"/>
</dbReference>
<keyword evidence="3" id="KW-1015">Disulfide bond</keyword>
<dbReference type="InterPro" id="IPR036179">
    <property type="entry name" value="Ig-like_dom_sf"/>
</dbReference>
<dbReference type="InterPro" id="IPR013783">
    <property type="entry name" value="Ig-like_fold"/>
</dbReference>
<dbReference type="Pfam" id="PF00052">
    <property type="entry name" value="Laminin_B"/>
    <property type="match status" value="1"/>
</dbReference>
<keyword evidence="6" id="KW-1185">Reference proteome</keyword>
<reference evidence="5" key="2">
    <citation type="submission" date="2020-05" db="UniProtKB">
        <authorList>
            <consortium name="EnsemblMetazoa"/>
        </authorList>
    </citation>
    <scope>IDENTIFICATION</scope>
    <source>
        <strain evidence="5">LVP_AGWG</strain>
    </source>
</reference>
<evidence type="ECO:0000313" key="5">
    <source>
        <dbReference type="EnsemblMetazoa" id="AAEL000786-PA"/>
    </source>
</evidence>
<name>A0A1S4EWU9_AEDAE</name>
<evidence type="ECO:0000256" key="4">
    <source>
        <dbReference type="ARBA" id="ARBA00023180"/>
    </source>
</evidence>
<keyword evidence="4" id="KW-0325">Glycoprotein</keyword>
<dbReference type="InterPro" id="IPR000034">
    <property type="entry name" value="Laminin_IV"/>
</dbReference>
<accession>A0A1S4EWU9</accession>
<dbReference type="EnsemblMetazoa" id="AAEL000786-RA">
    <property type="protein sequence ID" value="AAEL000786-PA"/>
    <property type="gene ID" value="AAEL000786"/>
</dbReference>
<gene>
    <name evidence="5" type="primary">5566582</name>
</gene>
<dbReference type="VEuPathDB" id="VectorBase:AAEL000786"/>
<keyword evidence="1" id="KW-0732">Signal</keyword>
<keyword evidence="2" id="KW-0677">Repeat</keyword>
<dbReference type="AlphaFoldDB" id="A0A1S4EWU9"/>
<dbReference type="Gene3D" id="2.60.40.10">
    <property type="entry name" value="Immunoglobulins"/>
    <property type="match status" value="1"/>
</dbReference>
<evidence type="ECO:0000313" key="6">
    <source>
        <dbReference type="Proteomes" id="UP000008820"/>
    </source>
</evidence>
<organism evidence="5 6">
    <name type="scientific">Aedes aegypti</name>
    <name type="common">Yellowfever mosquito</name>
    <name type="synonym">Culex aegypti</name>
    <dbReference type="NCBI Taxonomy" id="7159"/>
    <lineage>
        <taxon>Eukaryota</taxon>
        <taxon>Metazoa</taxon>
        <taxon>Ecdysozoa</taxon>
        <taxon>Arthropoda</taxon>
        <taxon>Hexapoda</taxon>
        <taxon>Insecta</taxon>
        <taxon>Pterygota</taxon>
        <taxon>Neoptera</taxon>
        <taxon>Endopterygota</taxon>
        <taxon>Diptera</taxon>
        <taxon>Nematocera</taxon>
        <taxon>Culicoidea</taxon>
        <taxon>Culicidae</taxon>
        <taxon>Culicinae</taxon>
        <taxon>Aedini</taxon>
        <taxon>Aedes</taxon>
        <taxon>Stegomyia</taxon>
    </lineage>
</organism>
<dbReference type="SUPFAM" id="SSF48726">
    <property type="entry name" value="Immunoglobulin"/>
    <property type="match status" value="1"/>
</dbReference>
<evidence type="ECO:0000256" key="1">
    <source>
        <dbReference type="ARBA" id="ARBA00022729"/>
    </source>
</evidence>
<dbReference type="PROSITE" id="PS51115">
    <property type="entry name" value="LAMININ_IVA"/>
    <property type="match status" value="1"/>
</dbReference>
<proteinExistence type="predicted"/>
<reference evidence="5 6" key="1">
    <citation type="submission" date="2017-06" db="EMBL/GenBank/DDBJ databases">
        <title>Aedes aegypti genome working group (AGWG) sequencing and assembly.</title>
        <authorList>
            <consortium name="Aedes aegypti Genome Working Group (AGWG)"/>
            <person name="Matthews B.J."/>
        </authorList>
    </citation>
    <scope>NUCLEOTIDE SEQUENCE [LARGE SCALE GENOMIC DNA]</scope>
    <source>
        <strain evidence="5 6">LVP_AGWG</strain>
    </source>
</reference>
<evidence type="ECO:0000256" key="3">
    <source>
        <dbReference type="ARBA" id="ARBA00023157"/>
    </source>
</evidence>
<dbReference type="SMART" id="SM00281">
    <property type="entry name" value="LamB"/>
    <property type="match status" value="1"/>
</dbReference>